<reference evidence="1" key="1">
    <citation type="journal article" date="2023" name="Nat. Commun.">
        <title>Diploid and tetraploid genomes of Acorus and the evolution of monocots.</title>
        <authorList>
            <person name="Ma L."/>
            <person name="Liu K.W."/>
            <person name="Li Z."/>
            <person name="Hsiao Y.Y."/>
            <person name="Qi Y."/>
            <person name="Fu T."/>
            <person name="Tang G.D."/>
            <person name="Zhang D."/>
            <person name="Sun W.H."/>
            <person name="Liu D.K."/>
            <person name="Li Y."/>
            <person name="Chen G.Z."/>
            <person name="Liu X.D."/>
            <person name="Liao X.Y."/>
            <person name="Jiang Y.T."/>
            <person name="Yu X."/>
            <person name="Hao Y."/>
            <person name="Huang J."/>
            <person name="Zhao X.W."/>
            <person name="Ke S."/>
            <person name="Chen Y.Y."/>
            <person name="Wu W.L."/>
            <person name="Hsu J.L."/>
            <person name="Lin Y.F."/>
            <person name="Huang M.D."/>
            <person name="Li C.Y."/>
            <person name="Huang L."/>
            <person name="Wang Z.W."/>
            <person name="Zhao X."/>
            <person name="Zhong W.Y."/>
            <person name="Peng D.H."/>
            <person name="Ahmad S."/>
            <person name="Lan S."/>
            <person name="Zhang J.S."/>
            <person name="Tsai W.C."/>
            <person name="Van de Peer Y."/>
            <person name="Liu Z.J."/>
        </authorList>
    </citation>
    <scope>NUCLEOTIDE SEQUENCE</scope>
    <source>
        <strain evidence="1">SCP</strain>
    </source>
</reference>
<protein>
    <submittedName>
        <fullName evidence="1">Uncharacterized protein</fullName>
    </submittedName>
</protein>
<gene>
    <name evidence="1" type="ORF">QJS04_geneDACA024372</name>
</gene>
<comment type="caution">
    <text evidence="1">The sequence shown here is derived from an EMBL/GenBank/DDBJ whole genome shotgun (WGS) entry which is preliminary data.</text>
</comment>
<keyword evidence="2" id="KW-1185">Reference proteome</keyword>
<dbReference type="EMBL" id="JAUJYN010000091">
    <property type="protein sequence ID" value="KAK1256701.1"/>
    <property type="molecule type" value="Genomic_DNA"/>
</dbReference>
<evidence type="ECO:0000313" key="1">
    <source>
        <dbReference type="EMBL" id="KAK1256701.1"/>
    </source>
</evidence>
<organism evidence="1 2">
    <name type="scientific">Acorus gramineus</name>
    <name type="common">Dwarf sweet flag</name>
    <dbReference type="NCBI Taxonomy" id="55184"/>
    <lineage>
        <taxon>Eukaryota</taxon>
        <taxon>Viridiplantae</taxon>
        <taxon>Streptophyta</taxon>
        <taxon>Embryophyta</taxon>
        <taxon>Tracheophyta</taxon>
        <taxon>Spermatophyta</taxon>
        <taxon>Magnoliopsida</taxon>
        <taxon>Liliopsida</taxon>
        <taxon>Acoraceae</taxon>
        <taxon>Acorus</taxon>
    </lineage>
</organism>
<name>A0AAV8ZX26_ACOGR</name>
<proteinExistence type="predicted"/>
<reference evidence="1" key="2">
    <citation type="submission" date="2023-06" db="EMBL/GenBank/DDBJ databases">
        <authorList>
            <person name="Ma L."/>
            <person name="Liu K.-W."/>
            <person name="Li Z."/>
            <person name="Hsiao Y.-Y."/>
            <person name="Qi Y."/>
            <person name="Fu T."/>
            <person name="Tang G."/>
            <person name="Zhang D."/>
            <person name="Sun W.-H."/>
            <person name="Liu D.-K."/>
            <person name="Li Y."/>
            <person name="Chen G.-Z."/>
            <person name="Liu X.-D."/>
            <person name="Liao X.-Y."/>
            <person name="Jiang Y.-T."/>
            <person name="Yu X."/>
            <person name="Hao Y."/>
            <person name="Huang J."/>
            <person name="Zhao X.-W."/>
            <person name="Ke S."/>
            <person name="Chen Y.-Y."/>
            <person name="Wu W.-L."/>
            <person name="Hsu J.-L."/>
            <person name="Lin Y.-F."/>
            <person name="Huang M.-D."/>
            <person name="Li C.-Y."/>
            <person name="Huang L."/>
            <person name="Wang Z.-W."/>
            <person name="Zhao X."/>
            <person name="Zhong W.-Y."/>
            <person name="Peng D.-H."/>
            <person name="Ahmad S."/>
            <person name="Lan S."/>
            <person name="Zhang J.-S."/>
            <person name="Tsai W.-C."/>
            <person name="Van De Peer Y."/>
            <person name="Liu Z.-J."/>
        </authorList>
    </citation>
    <scope>NUCLEOTIDE SEQUENCE</scope>
    <source>
        <strain evidence="1">SCP</strain>
        <tissue evidence="1">Leaves</tissue>
    </source>
</reference>
<accession>A0AAV8ZX26</accession>
<evidence type="ECO:0000313" key="2">
    <source>
        <dbReference type="Proteomes" id="UP001179952"/>
    </source>
</evidence>
<dbReference type="Proteomes" id="UP001179952">
    <property type="component" value="Unassembled WGS sequence"/>
</dbReference>
<dbReference type="AlphaFoldDB" id="A0AAV8ZX26"/>
<sequence length="182" mass="20883">MPISGCYREKHVVVTLYTVTPIKTRISLDAVTHHHRHRRRRLANGGGGYDRRAELLRYSRQLRESVRSESSSCSDPLSESHIKFLKQSMRKHQVVPFNGGKHNVPRTPTCLGDWRKVFIASFVKSWTSLQAKNSKHKKWRVDNTTSSNQMKVVVKGKNVSKKCGFISRLVASMRKGPMRKGR</sequence>